<gene>
    <name evidence="2" type="ORF">ALC62_05749</name>
</gene>
<evidence type="ECO:0000313" key="2">
    <source>
        <dbReference type="EMBL" id="KYN03357.1"/>
    </source>
</evidence>
<dbReference type="Proteomes" id="UP000078542">
    <property type="component" value="Unassembled WGS sequence"/>
</dbReference>
<name>A0A195CS79_9HYME</name>
<dbReference type="AlphaFoldDB" id="A0A195CS79"/>
<sequence>MYIRVNYPRAFFDLRADRKLNTALLSNVRSVCASRYTAMHVARSDREQPPRVLPLSWNAISRPFTTNVSDARIVYVTRGTDVPKAGSDFFPWVSKSATMCTSHLLRSTRYEIRRQKEKREKEAERGEKKETGREKERESATF</sequence>
<feature type="region of interest" description="Disordered" evidence="1">
    <location>
        <begin position="111"/>
        <end position="142"/>
    </location>
</feature>
<evidence type="ECO:0000313" key="3">
    <source>
        <dbReference type="Proteomes" id="UP000078542"/>
    </source>
</evidence>
<accession>A0A195CS79</accession>
<protein>
    <submittedName>
        <fullName evidence="2">Uncharacterized protein</fullName>
    </submittedName>
</protein>
<reference evidence="2 3" key="1">
    <citation type="submission" date="2016-03" db="EMBL/GenBank/DDBJ databases">
        <title>Cyphomyrmex costatus WGS genome.</title>
        <authorList>
            <person name="Nygaard S."/>
            <person name="Hu H."/>
            <person name="Boomsma J."/>
            <person name="Zhang G."/>
        </authorList>
    </citation>
    <scope>NUCLEOTIDE SEQUENCE [LARGE SCALE GENOMIC DNA]</scope>
    <source>
        <strain evidence="2">MS0001</strain>
        <tissue evidence="2">Whole body</tissue>
    </source>
</reference>
<dbReference type="EMBL" id="KQ977349">
    <property type="protein sequence ID" value="KYN03357.1"/>
    <property type="molecule type" value="Genomic_DNA"/>
</dbReference>
<keyword evidence="3" id="KW-1185">Reference proteome</keyword>
<evidence type="ECO:0000256" key="1">
    <source>
        <dbReference type="SAM" id="MobiDB-lite"/>
    </source>
</evidence>
<proteinExistence type="predicted"/>
<organism evidence="2 3">
    <name type="scientific">Cyphomyrmex costatus</name>
    <dbReference type="NCBI Taxonomy" id="456900"/>
    <lineage>
        <taxon>Eukaryota</taxon>
        <taxon>Metazoa</taxon>
        <taxon>Ecdysozoa</taxon>
        <taxon>Arthropoda</taxon>
        <taxon>Hexapoda</taxon>
        <taxon>Insecta</taxon>
        <taxon>Pterygota</taxon>
        <taxon>Neoptera</taxon>
        <taxon>Endopterygota</taxon>
        <taxon>Hymenoptera</taxon>
        <taxon>Apocrita</taxon>
        <taxon>Aculeata</taxon>
        <taxon>Formicoidea</taxon>
        <taxon>Formicidae</taxon>
        <taxon>Myrmicinae</taxon>
        <taxon>Cyphomyrmex</taxon>
    </lineage>
</organism>